<organism evidence="2 3">
    <name type="scientific">Lachancea meyersii CBS 8951</name>
    <dbReference type="NCBI Taxonomy" id="1266667"/>
    <lineage>
        <taxon>Eukaryota</taxon>
        <taxon>Fungi</taxon>
        <taxon>Dikarya</taxon>
        <taxon>Ascomycota</taxon>
        <taxon>Saccharomycotina</taxon>
        <taxon>Saccharomycetes</taxon>
        <taxon>Saccharomycetales</taxon>
        <taxon>Saccharomycetaceae</taxon>
        <taxon>Lachancea</taxon>
    </lineage>
</organism>
<accession>A0A1G4ISI1</accession>
<evidence type="ECO:0000256" key="1">
    <source>
        <dbReference type="SAM" id="MobiDB-lite"/>
    </source>
</evidence>
<reference evidence="3" key="1">
    <citation type="submission" date="2016-03" db="EMBL/GenBank/DDBJ databases">
        <authorList>
            <person name="Devillers Hugo."/>
        </authorList>
    </citation>
    <scope>NUCLEOTIDE SEQUENCE [LARGE SCALE GENOMIC DNA]</scope>
</reference>
<sequence>MLGFTQCTNTTERYALASKARSKLLSCAAQSKKKELNLRVLVGHANLLDRVMETIHNSEDNSGDEEEEEEGLHEEAEEGELDYDQMDEPVVLVGGRSEESSPNYITGPPHVTFTLPAAPQHTIYEYNSDSDSETESESDSEIENENFSDDSSDYDDYGIYNDSETELKRLRAKNSDYLRRPATYTLAHDENMTKPSSGDLLLVSIPEENEEGEEMNESAPRQLAVV</sequence>
<feature type="compositionally biased region" description="Acidic residues" evidence="1">
    <location>
        <begin position="207"/>
        <end position="216"/>
    </location>
</feature>
<protein>
    <submittedName>
        <fullName evidence="2">LAME_0B00386g1_1</fullName>
    </submittedName>
</protein>
<dbReference type="EMBL" id="LT598478">
    <property type="protein sequence ID" value="SCU79794.1"/>
    <property type="molecule type" value="Genomic_DNA"/>
</dbReference>
<feature type="region of interest" description="Disordered" evidence="1">
    <location>
        <begin position="56"/>
        <end position="86"/>
    </location>
</feature>
<feature type="region of interest" description="Disordered" evidence="1">
    <location>
        <begin position="207"/>
        <end position="226"/>
    </location>
</feature>
<dbReference type="PANTHER" id="PTHR36826:SF1">
    <property type="entry name" value="PROTEIN ECM13"/>
    <property type="match status" value="1"/>
</dbReference>
<name>A0A1G4ISI1_9SACH</name>
<dbReference type="InterPro" id="IPR037738">
    <property type="entry name" value="Ecm13-like"/>
</dbReference>
<feature type="compositionally biased region" description="Acidic residues" evidence="1">
    <location>
        <begin position="61"/>
        <end position="86"/>
    </location>
</feature>
<dbReference type="Proteomes" id="UP000191144">
    <property type="component" value="Chromosome B"/>
</dbReference>
<keyword evidence="3" id="KW-1185">Reference proteome</keyword>
<feature type="compositionally biased region" description="Acidic residues" evidence="1">
    <location>
        <begin position="128"/>
        <end position="156"/>
    </location>
</feature>
<dbReference type="PANTHER" id="PTHR36826">
    <property type="entry name" value="PROTEIN ECM13"/>
    <property type="match status" value="1"/>
</dbReference>
<feature type="region of interest" description="Disordered" evidence="1">
    <location>
        <begin position="127"/>
        <end position="159"/>
    </location>
</feature>
<evidence type="ECO:0000313" key="2">
    <source>
        <dbReference type="EMBL" id="SCU79794.1"/>
    </source>
</evidence>
<dbReference type="OrthoDB" id="5431245at2759"/>
<gene>
    <name evidence="2" type="ORF">LAME_0B00386G</name>
</gene>
<proteinExistence type="predicted"/>
<dbReference type="AlphaFoldDB" id="A0A1G4ISI1"/>
<evidence type="ECO:0000313" key="3">
    <source>
        <dbReference type="Proteomes" id="UP000191144"/>
    </source>
</evidence>